<evidence type="ECO:0008006" key="4">
    <source>
        <dbReference type="Google" id="ProtNLM"/>
    </source>
</evidence>
<keyword evidence="1" id="KW-0812">Transmembrane</keyword>
<keyword evidence="1" id="KW-0472">Membrane</keyword>
<dbReference type="GO" id="GO:0005634">
    <property type="term" value="C:nucleus"/>
    <property type="evidence" value="ECO:0007669"/>
    <property type="project" value="TreeGrafter"/>
</dbReference>
<dbReference type="EMBL" id="VEPZ02000903">
    <property type="protein sequence ID" value="KAE8712007.1"/>
    <property type="molecule type" value="Genomic_DNA"/>
</dbReference>
<sequence>MSELQTTKFLYACAVKSLILKDKWLTDSIAAGSALSPAKYTVLLNQPETTPTRIGKPVRHDNSAYIFNGIGVMLHGKPHFCTKFAKHGGGRVFGTLLWLIQNLDAEKICLAVIVSEGENRASRHLRQCALERKIPMMWSSVFKRSFSESNCFITIAGLGLMLCFILSLYAAMRLDPNLGTMYDAELGLRVKLHFRWFKPCWDSVKVKTLSSPSIREGKPLNFKEAASVVLRYFNQLFSFKLLFAGYPGVTSCLPSSAPLETTRNFLNLQNADGYRLNCSSPIANFLGRRSLQTAEQSISELSLISSGVTAAKAGLLAGCVVGKSPSAIEIFHHQYADDLIMFWGASETQVRNAKRVLRTFELASSLELNLKKCVVYGVNIEERELARWANIIGMPTSVYSKLNDLFSRFLWGGSQNKKTIHWQSWNEVCKLVDFGGLGFGDLKQKSFGLLGKWCRRYCNEVLSPWKQIITAKYNLDHKSILPPNSQSRGASWIWSGILSTFIGNGVEKSLNDFFQLQVGDGKVIKFWHDTWLVDRPLKEVFPRIFALPTNKEGPISDFGAKSDTGWGWNILLRRAGFDWERHQWEGLIRLLDGFEFVITFRLDEMASLKRMVAWMGIAPFKVEAFVWRVLWQRVPVRVELEKRGVSLPELETPGNGGTSFLFLLGNLESLRS</sequence>
<keyword evidence="1" id="KW-1133">Transmembrane helix</keyword>
<accession>A0A6A3B863</accession>
<dbReference type="Gene3D" id="3.40.50.10190">
    <property type="entry name" value="BRCT domain"/>
    <property type="match status" value="1"/>
</dbReference>
<dbReference type="Proteomes" id="UP000436088">
    <property type="component" value="Unassembled WGS sequence"/>
</dbReference>
<proteinExistence type="predicted"/>
<protein>
    <recommendedName>
        <fullName evidence="4">Reverse transcriptase domain-containing protein</fullName>
    </recommendedName>
</protein>
<dbReference type="SUPFAM" id="SSF52113">
    <property type="entry name" value="BRCT domain"/>
    <property type="match status" value="1"/>
</dbReference>
<dbReference type="InterPro" id="IPR036420">
    <property type="entry name" value="BRCT_dom_sf"/>
</dbReference>
<gene>
    <name evidence="2" type="ORF">F3Y22_tig00110266pilonHSYRG00140</name>
</gene>
<dbReference type="GO" id="GO:0045944">
    <property type="term" value="P:positive regulation of transcription by RNA polymerase II"/>
    <property type="evidence" value="ECO:0007669"/>
    <property type="project" value="TreeGrafter"/>
</dbReference>
<dbReference type="GO" id="GO:0042393">
    <property type="term" value="F:histone binding"/>
    <property type="evidence" value="ECO:0007669"/>
    <property type="project" value="TreeGrafter"/>
</dbReference>
<evidence type="ECO:0000313" key="2">
    <source>
        <dbReference type="EMBL" id="KAE8712007.1"/>
    </source>
</evidence>
<comment type="caution">
    <text evidence="2">The sequence shown here is derived from an EMBL/GenBank/DDBJ whole genome shotgun (WGS) entry which is preliminary data.</text>
</comment>
<evidence type="ECO:0000313" key="3">
    <source>
        <dbReference type="Proteomes" id="UP000436088"/>
    </source>
</evidence>
<feature type="transmembrane region" description="Helical" evidence="1">
    <location>
        <begin position="151"/>
        <end position="172"/>
    </location>
</feature>
<dbReference type="AlphaFoldDB" id="A0A6A3B863"/>
<reference evidence="2" key="1">
    <citation type="submission" date="2019-09" db="EMBL/GenBank/DDBJ databases">
        <title>Draft genome information of white flower Hibiscus syriacus.</title>
        <authorList>
            <person name="Kim Y.-M."/>
        </authorList>
    </citation>
    <scope>NUCLEOTIDE SEQUENCE [LARGE SCALE GENOMIC DNA]</scope>
    <source>
        <strain evidence="2">YM2019G1</strain>
    </source>
</reference>
<dbReference type="PANTHER" id="PTHR15321">
    <property type="entry name" value="TUMOR SUPPRESSOR P53-BINDING PROTEIN 1"/>
    <property type="match status" value="1"/>
</dbReference>
<evidence type="ECO:0000256" key="1">
    <source>
        <dbReference type="SAM" id="Phobius"/>
    </source>
</evidence>
<organism evidence="2 3">
    <name type="scientific">Hibiscus syriacus</name>
    <name type="common">Rose of Sharon</name>
    <dbReference type="NCBI Taxonomy" id="106335"/>
    <lineage>
        <taxon>Eukaryota</taxon>
        <taxon>Viridiplantae</taxon>
        <taxon>Streptophyta</taxon>
        <taxon>Embryophyta</taxon>
        <taxon>Tracheophyta</taxon>
        <taxon>Spermatophyta</taxon>
        <taxon>Magnoliopsida</taxon>
        <taxon>eudicotyledons</taxon>
        <taxon>Gunneridae</taxon>
        <taxon>Pentapetalae</taxon>
        <taxon>rosids</taxon>
        <taxon>malvids</taxon>
        <taxon>Malvales</taxon>
        <taxon>Malvaceae</taxon>
        <taxon>Malvoideae</taxon>
        <taxon>Hibiscus</taxon>
    </lineage>
</organism>
<dbReference type="InterPro" id="IPR047252">
    <property type="entry name" value="TP53BP1-like"/>
</dbReference>
<name>A0A6A3B863_HIBSY</name>
<dbReference type="PANTHER" id="PTHR15321:SF3">
    <property type="entry name" value="TP53-BINDING PROTEIN 1"/>
    <property type="match status" value="1"/>
</dbReference>
<dbReference type="GO" id="GO:0000077">
    <property type="term" value="P:DNA damage checkpoint signaling"/>
    <property type="evidence" value="ECO:0007669"/>
    <property type="project" value="TreeGrafter"/>
</dbReference>
<keyword evidence="3" id="KW-1185">Reference proteome</keyword>